<evidence type="ECO:0000313" key="1">
    <source>
        <dbReference type="EMBL" id="ABE88095.1"/>
    </source>
</evidence>
<reference evidence="1" key="1">
    <citation type="submission" date="2006-03" db="EMBL/GenBank/DDBJ databases">
        <authorList>
            <person name="Qin B."/>
            <person name="Lin S."/>
            <person name="Roe B.A."/>
        </authorList>
    </citation>
    <scope>NUCLEOTIDE SEQUENCE</scope>
</reference>
<name>Q1S5L1_MEDTR</name>
<dbReference type="EMBL" id="AC147431">
    <property type="protein sequence ID" value="ABE88095.1"/>
    <property type="molecule type" value="Genomic_DNA"/>
</dbReference>
<gene>
    <name evidence="1" type="ORF">MtrDRAFT_AC147431g44v2</name>
</gene>
<reference evidence="1" key="2">
    <citation type="submission" date="2006-04" db="EMBL/GenBank/DDBJ databases">
        <authorList>
            <consortium name="The International Medicago Genome Annotation Group"/>
        </authorList>
    </citation>
    <scope>NUCLEOTIDE SEQUENCE</scope>
</reference>
<accession>Q1S5L1</accession>
<protein>
    <submittedName>
        <fullName evidence="1">Uncharacterized protein</fullName>
    </submittedName>
</protein>
<organism evidence="1">
    <name type="scientific">Medicago truncatula</name>
    <name type="common">Barrel medic</name>
    <name type="synonym">Medicago tribuloides</name>
    <dbReference type="NCBI Taxonomy" id="3880"/>
    <lineage>
        <taxon>Eukaryota</taxon>
        <taxon>Viridiplantae</taxon>
        <taxon>Streptophyta</taxon>
        <taxon>Embryophyta</taxon>
        <taxon>Tracheophyta</taxon>
        <taxon>Spermatophyta</taxon>
        <taxon>Magnoliopsida</taxon>
        <taxon>eudicotyledons</taxon>
        <taxon>Gunneridae</taxon>
        <taxon>Pentapetalae</taxon>
        <taxon>rosids</taxon>
        <taxon>fabids</taxon>
        <taxon>Fabales</taxon>
        <taxon>Fabaceae</taxon>
        <taxon>Papilionoideae</taxon>
        <taxon>50 kb inversion clade</taxon>
        <taxon>NPAAA clade</taxon>
        <taxon>Hologalegina</taxon>
        <taxon>IRL clade</taxon>
        <taxon>Trifolieae</taxon>
        <taxon>Medicago</taxon>
    </lineage>
</organism>
<proteinExistence type="predicted"/>
<sequence>MQAHHLHGRVISTKGPTPLMVVALKSNLSNLWKSPWPQNFVSLLFERDTLNYHFLD</sequence>
<dbReference type="AlphaFoldDB" id="Q1S5L1"/>